<dbReference type="EMBL" id="JBHLUD010000007">
    <property type="protein sequence ID" value="MFC0544650.1"/>
    <property type="molecule type" value="Genomic_DNA"/>
</dbReference>
<evidence type="ECO:0000256" key="9">
    <source>
        <dbReference type="ARBA" id="ARBA00022833"/>
    </source>
</evidence>
<dbReference type="PRINTS" id="PR00756">
    <property type="entry name" value="ALADIPTASE"/>
</dbReference>
<keyword evidence="13" id="KW-0732">Signal</keyword>
<dbReference type="InterPro" id="IPR027268">
    <property type="entry name" value="Peptidase_M4/M1_CTD_sf"/>
</dbReference>
<evidence type="ECO:0000256" key="13">
    <source>
        <dbReference type="SAM" id="SignalP"/>
    </source>
</evidence>
<proteinExistence type="inferred from homology"/>
<dbReference type="SUPFAM" id="SSF55486">
    <property type="entry name" value="Metalloproteases ('zincins'), catalytic domain"/>
    <property type="match status" value="1"/>
</dbReference>
<feature type="signal peptide" evidence="13">
    <location>
        <begin position="1"/>
        <end position="29"/>
    </location>
</feature>
<dbReference type="EC" id="3.4.11.2" evidence="4"/>
<protein>
    <recommendedName>
        <fullName evidence="5">Aminopeptidase N</fullName>
        <ecNumber evidence="4">3.4.11.2</ecNumber>
    </recommendedName>
    <alternativeName>
        <fullName evidence="11">Alanine aminopeptidase</fullName>
    </alternativeName>
    <alternativeName>
        <fullName evidence="12">Lysyl aminopeptidase</fullName>
    </alternativeName>
</protein>
<comment type="similarity">
    <text evidence="3">Belongs to the peptidase M1 family.</text>
</comment>
<evidence type="ECO:0000259" key="15">
    <source>
        <dbReference type="Pfam" id="PF17900"/>
    </source>
</evidence>
<accession>A0ABV6MXS1</accession>
<dbReference type="Gene3D" id="2.60.40.1730">
    <property type="entry name" value="tricorn interacting facor f3 domain"/>
    <property type="match status" value="1"/>
</dbReference>
<dbReference type="SUPFAM" id="SSF63737">
    <property type="entry name" value="Leukotriene A4 hydrolase N-terminal domain"/>
    <property type="match status" value="1"/>
</dbReference>
<dbReference type="PANTHER" id="PTHR11533:SF297">
    <property type="entry name" value="AMINOPEPTIDASE N"/>
    <property type="match status" value="1"/>
</dbReference>
<comment type="catalytic activity">
    <reaction evidence="1">
        <text>Release of an N-terminal amino acid, Xaa-|-Yaa- from a peptide, amide or arylamide. Xaa is preferably Ala, but may be most amino acids including Pro (slow action). When a terminal hydrophobic residue is followed by a prolyl residue, the two may be released as an intact Xaa-Pro dipeptide.</text>
        <dbReference type="EC" id="3.4.11.2"/>
    </reaction>
</comment>
<comment type="cofactor">
    <cofactor evidence="2">
        <name>Zn(2+)</name>
        <dbReference type="ChEBI" id="CHEBI:29105"/>
    </cofactor>
</comment>
<comment type="caution">
    <text evidence="16">The sequence shown here is derived from an EMBL/GenBank/DDBJ whole genome shotgun (WGS) entry which is preliminary data.</text>
</comment>
<dbReference type="CDD" id="cd09603">
    <property type="entry name" value="M1_APN_like"/>
    <property type="match status" value="1"/>
</dbReference>
<dbReference type="Pfam" id="PF17900">
    <property type="entry name" value="Peptidase_M1_N"/>
    <property type="match status" value="1"/>
</dbReference>
<dbReference type="PANTHER" id="PTHR11533">
    <property type="entry name" value="PROTEASE M1 ZINC METALLOPROTEASE"/>
    <property type="match status" value="1"/>
</dbReference>
<feature type="domain" description="Peptidase M1 membrane alanine aminopeptidase" evidence="14">
    <location>
        <begin position="316"/>
        <end position="459"/>
    </location>
</feature>
<organism evidence="16 17">
    <name type="scientific">Kutzneria chonburiensis</name>
    <dbReference type="NCBI Taxonomy" id="1483604"/>
    <lineage>
        <taxon>Bacteria</taxon>
        <taxon>Bacillati</taxon>
        <taxon>Actinomycetota</taxon>
        <taxon>Actinomycetes</taxon>
        <taxon>Pseudonocardiales</taxon>
        <taxon>Pseudonocardiaceae</taxon>
        <taxon>Kutzneria</taxon>
    </lineage>
</organism>
<evidence type="ECO:0000256" key="8">
    <source>
        <dbReference type="ARBA" id="ARBA00022801"/>
    </source>
</evidence>
<evidence type="ECO:0000256" key="4">
    <source>
        <dbReference type="ARBA" id="ARBA00012564"/>
    </source>
</evidence>
<evidence type="ECO:0000256" key="7">
    <source>
        <dbReference type="ARBA" id="ARBA00022723"/>
    </source>
</evidence>
<sequence length="499" mass="54022">MGRFALRSTVFVTLATTVAGLLLAGTAVAAPAPGGQTVGDPYYPTDGNTGYDVGHYDLRLQYQPSTDQLSGTATILATATQDLSQFSFDFGLHTDSVLVNNVPATYSSTGAKLVITPATYLAKGSPITVVVRYDGIPSQVTINGEQDWLRTPDGAQAVQEPHMAAFWYPANDHPTDKATYDVSVAVPDGTQVISNGTLVSSPSRLGQTRWNWRSTKPQATYLTFIAIGKYEIRRTTGPDGKPVISAYSTAIGANRDAAIASVERTPEVLAWESSLFGPFPFEAQGGVVPGVDFGFALETQTRPVYTPAFFNGGSDVSVIVHENAHQWFGDAVSVNRWSNIWLNEGFASYAEWLWSEKEGEGTAQQLFDYYYNLYPASDARWQILTGDPGADHQFSGFGVYTRGALALHALRTTVGDDNFFAILKAWVASREYSDGTINQFIGIAEKVSGKPLHDLFQQWLFTPAKPALASSFAAHTTSVKPKSAAQIDRTRDLLSSANH</sequence>
<dbReference type="InterPro" id="IPR045357">
    <property type="entry name" value="Aminopeptidase_N-like_N"/>
</dbReference>
<dbReference type="InterPro" id="IPR014782">
    <property type="entry name" value="Peptidase_M1_dom"/>
</dbReference>
<keyword evidence="17" id="KW-1185">Reference proteome</keyword>
<evidence type="ECO:0000256" key="1">
    <source>
        <dbReference type="ARBA" id="ARBA00000098"/>
    </source>
</evidence>
<keyword evidence="7" id="KW-0479">Metal-binding</keyword>
<feature type="domain" description="Aminopeptidase N-like N-terminal" evidence="15">
    <location>
        <begin position="55"/>
        <end position="222"/>
    </location>
</feature>
<dbReference type="Gene3D" id="1.10.390.10">
    <property type="entry name" value="Neutral Protease Domain 2"/>
    <property type="match status" value="1"/>
</dbReference>
<keyword evidence="10" id="KW-0482">Metalloprotease</keyword>
<evidence type="ECO:0000256" key="2">
    <source>
        <dbReference type="ARBA" id="ARBA00001947"/>
    </source>
</evidence>
<evidence type="ECO:0000256" key="3">
    <source>
        <dbReference type="ARBA" id="ARBA00010136"/>
    </source>
</evidence>
<keyword evidence="8 16" id="KW-0378">Hydrolase</keyword>
<dbReference type="InterPro" id="IPR050344">
    <property type="entry name" value="Peptidase_M1_aminopeptidases"/>
</dbReference>
<dbReference type="RefSeq" id="WP_273936107.1">
    <property type="nucleotide sequence ID" value="NZ_CP097263.1"/>
</dbReference>
<dbReference type="InterPro" id="IPR042097">
    <property type="entry name" value="Aminopeptidase_N-like_N_sf"/>
</dbReference>
<keyword evidence="9" id="KW-0862">Zinc</keyword>
<evidence type="ECO:0000256" key="10">
    <source>
        <dbReference type="ARBA" id="ARBA00023049"/>
    </source>
</evidence>
<evidence type="ECO:0000256" key="5">
    <source>
        <dbReference type="ARBA" id="ARBA00015611"/>
    </source>
</evidence>
<reference evidence="16 17" key="1">
    <citation type="submission" date="2024-09" db="EMBL/GenBank/DDBJ databases">
        <authorList>
            <person name="Sun Q."/>
            <person name="Mori K."/>
        </authorList>
    </citation>
    <scope>NUCLEOTIDE SEQUENCE [LARGE SCALE GENOMIC DNA]</scope>
    <source>
        <strain evidence="16 17">TBRC 1432</strain>
    </source>
</reference>
<gene>
    <name evidence="16" type="ORF">ACFFH7_24310</name>
</gene>
<evidence type="ECO:0000256" key="12">
    <source>
        <dbReference type="ARBA" id="ARBA00031533"/>
    </source>
</evidence>
<dbReference type="Proteomes" id="UP001589810">
    <property type="component" value="Unassembled WGS sequence"/>
</dbReference>
<dbReference type="GO" id="GO:0004177">
    <property type="term" value="F:aminopeptidase activity"/>
    <property type="evidence" value="ECO:0007669"/>
    <property type="project" value="UniProtKB-KW"/>
</dbReference>
<dbReference type="Pfam" id="PF01433">
    <property type="entry name" value="Peptidase_M1"/>
    <property type="match status" value="1"/>
</dbReference>
<evidence type="ECO:0000256" key="11">
    <source>
        <dbReference type="ARBA" id="ARBA00029811"/>
    </source>
</evidence>
<evidence type="ECO:0000259" key="14">
    <source>
        <dbReference type="Pfam" id="PF01433"/>
    </source>
</evidence>
<feature type="chain" id="PRO_5045376437" description="Aminopeptidase N" evidence="13">
    <location>
        <begin position="30"/>
        <end position="499"/>
    </location>
</feature>
<keyword evidence="16" id="KW-0031">Aminopeptidase</keyword>
<evidence type="ECO:0000313" key="17">
    <source>
        <dbReference type="Proteomes" id="UP001589810"/>
    </source>
</evidence>
<keyword evidence="6" id="KW-0645">Protease</keyword>
<evidence type="ECO:0000256" key="6">
    <source>
        <dbReference type="ARBA" id="ARBA00022670"/>
    </source>
</evidence>
<dbReference type="InterPro" id="IPR001930">
    <property type="entry name" value="Peptidase_M1"/>
</dbReference>
<name>A0ABV6MXS1_9PSEU</name>
<evidence type="ECO:0000313" key="16">
    <source>
        <dbReference type="EMBL" id="MFC0544650.1"/>
    </source>
</evidence>